<sequence>MQDLPDEVQIRIMSFLSPHTLIILSRTVPFTRMFDDRTWQTLCRQRYGIDKNFFLVYPQEANKRFLELSQRFEITERFYSKQELLQKALWQRDEALLVRLCKEEPDLVKNVYEKRNTNSVNLLSYRSIARELNLPFSWNERLLCFVEEGLYSLVEQHIQEVEDRTLIVCKLLSRGQVALALSLKKQKIERCVLLSHLILCADKKTILEYLPLFLSYKLDRSKKEYILSFAYASGQEEIFFYFEKLFTLILPNEQKIASFVRCYKKNKDFVHFYYLLKRHLLLPVREDIKQILFQCQLAEVDYLL</sequence>
<dbReference type="InterPro" id="IPR001810">
    <property type="entry name" value="F-box_dom"/>
</dbReference>
<name>A0A2R8FF81_9VIRU</name>
<accession>A0A2R8FF81</accession>
<evidence type="ECO:0000313" key="3">
    <source>
        <dbReference type="Proteomes" id="UP000273054"/>
    </source>
</evidence>
<dbReference type="EMBL" id="LT994651">
    <property type="protein sequence ID" value="SPN79675.1"/>
    <property type="molecule type" value="Genomic_DNA"/>
</dbReference>
<protein>
    <submittedName>
        <fullName evidence="2">F-box domain-containing protein</fullName>
    </submittedName>
</protein>
<proteinExistence type="predicted"/>
<evidence type="ECO:0000259" key="1">
    <source>
        <dbReference type="PROSITE" id="PS50181"/>
    </source>
</evidence>
<feature type="domain" description="F-box" evidence="1">
    <location>
        <begin position="1"/>
        <end position="42"/>
    </location>
</feature>
<keyword evidence="3" id="KW-1185">Reference proteome</keyword>
<dbReference type="PROSITE" id="PS50181">
    <property type="entry name" value="FBOX"/>
    <property type="match status" value="1"/>
</dbReference>
<evidence type="ECO:0000313" key="2">
    <source>
        <dbReference type="EMBL" id="SPN79675.1"/>
    </source>
</evidence>
<gene>
    <name evidence="2" type="ORF">BRZCDTV_466</name>
</gene>
<organism evidence="2">
    <name type="scientific">Brazilian cedratvirus IHUMI</name>
    <dbReference type="NCBI Taxonomy" id="2126980"/>
    <lineage>
        <taxon>Viruses</taxon>
        <taxon>Pithoviruses</taxon>
        <taxon>Orthocedratvirinae</taxon>
        <taxon>Alphacedratvirus</taxon>
        <taxon>Alphacedratvirus brasiliense</taxon>
    </lineage>
</organism>
<reference evidence="2" key="1">
    <citation type="submission" date="2018-03" db="EMBL/GenBank/DDBJ databases">
        <authorList>
            <consortium name="Urmite Genomes"/>
        </authorList>
    </citation>
    <scope>NUCLEOTIDE SEQUENCE [LARGE SCALE GENOMIC DNA]</scope>
    <source>
        <strain evidence="2">IHUMI-27.7</strain>
    </source>
</reference>
<dbReference type="SUPFAM" id="SSF81383">
    <property type="entry name" value="F-box domain"/>
    <property type="match status" value="1"/>
</dbReference>
<dbReference type="InterPro" id="IPR036047">
    <property type="entry name" value="F-box-like_dom_sf"/>
</dbReference>
<dbReference type="Proteomes" id="UP000273054">
    <property type="component" value="Segment"/>
</dbReference>